<evidence type="ECO:0000313" key="7">
    <source>
        <dbReference type="EMBL" id="GCC22881.1"/>
    </source>
</evidence>
<dbReference type="Gene3D" id="2.30.29.30">
    <property type="entry name" value="Pleckstrin-homology domain (PH domain)/Phosphotyrosine-binding domain (PTB)"/>
    <property type="match status" value="1"/>
</dbReference>
<dbReference type="OMA" id="PLYFQGY"/>
<feature type="region of interest" description="Disordered" evidence="4">
    <location>
        <begin position="362"/>
        <end position="405"/>
    </location>
</feature>
<dbReference type="SMART" id="SM00252">
    <property type="entry name" value="SH2"/>
    <property type="match status" value="1"/>
</dbReference>
<dbReference type="STRING" id="137246.A0A401RXK1"/>
<comment type="caution">
    <text evidence="7">The sequence shown here is derived from an EMBL/GenBank/DDBJ whole genome shotgun (WGS) entry which is preliminary data.</text>
</comment>
<dbReference type="PROSITE" id="PS50001">
    <property type="entry name" value="SH2"/>
    <property type="match status" value="1"/>
</dbReference>
<keyword evidence="8" id="KW-1185">Reference proteome</keyword>
<name>A0A401RXK1_CHIPU</name>
<feature type="compositionally biased region" description="Basic residues" evidence="4">
    <location>
        <begin position="396"/>
        <end position="405"/>
    </location>
</feature>
<dbReference type="AlphaFoldDB" id="A0A401RXK1"/>
<proteinExistence type="predicted"/>
<dbReference type="PROSITE" id="PS50003">
    <property type="entry name" value="PH_DOMAIN"/>
    <property type="match status" value="1"/>
</dbReference>
<dbReference type="Gene3D" id="3.30.505.10">
    <property type="entry name" value="SH2 domain"/>
    <property type="match status" value="1"/>
</dbReference>
<dbReference type="Proteomes" id="UP000287033">
    <property type="component" value="Unassembled WGS sequence"/>
</dbReference>
<dbReference type="PANTHER" id="PTHR16186:SF9">
    <property type="entry name" value="SH2 DOMAIN-CONTAINING PROTEIN"/>
    <property type="match status" value="1"/>
</dbReference>
<protein>
    <recommendedName>
        <fullName evidence="9">SH2 domain-containing protein</fullName>
    </recommendedName>
</protein>
<dbReference type="OrthoDB" id="6086001at2759"/>
<dbReference type="InterPro" id="IPR011993">
    <property type="entry name" value="PH-like_dom_sf"/>
</dbReference>
<evidence type="ECO:0000256" key="1">
    <source>
        <dbReference type="ARBA" id="ARBA00022553"/>
    </source>
</evidence>
<gene>
    <name evidence="7" type="ORF">chiPu_0001272</name>
</gene>
<evidence type="ECO:0000256" key="2">
    <source>
        <dbReference type="ARBA" id="ARBA00022999"/>
    </source>
</evidence>
<evidence type="ECO:0000256" key="3">
    <source>
        <dbReference type="PROSITE-ProRule" id="PRU00191"/>
    </source>
</evidence>
<dbReference type="InterPro" id="IPR000980">
    <property type="entry name" value="SH2"/>
</dbReference>
<evidence type="ECO:0000259" key="5">
    <source>
        <dbReference type="PROSITE" id="PS50001"/>
    </source>
</evidence>
<keyword evidence="2 3" id="KW-0727">SH2 domain</keyword>
<reference evidence="7 8" key="1">
    <citation type="journal article" date="2018" name="Nat. Ecol. Evol.">
        <title>Shark genomes provide insights into elasmobranch evolution and the origin of vertebrates.</title>
        <authorList>
            <person name="Hara Y"/>
            <person name="Yamaguchi K"/>
            <person name="Onimaru K"/>
            <person name="Kadota M"/>
            <person name="Koyanagi M"/>
            <person name="Keeley SD"/>
            <person name="Tatsumi K"/>
            <person name="Tanaka K"/>
            <person name="Motone F"/>
            <person name="Kageyama Y"/>
            <person name="Nozu R"/>
            <person name="Adachi N"/>
            <person name="Nishimura O"/>
            <person name="Nakagawa R"/>
            <person name="Tanegashima C"/>
            <person name="Kiyatake I"/>
            <person name="Matsumoto R"/>
            <person name="Murakumo K"/>
            <person name="Nishida K"/>
            <person name="Terakita A"/>
            <person name="Kuratani S"/>
            <person name="Sato K"/>
            <person name="Hyodo S Kuraku.S."/>
        </authorList>
    </citation>
    <scope>NUCLEOTIDE SEQUENCE [LARGE SCALE GENOMIC DNA]</scope>
</reference>
<dbReference type="PANTHER" id="PTHR16186">
    <property type="entry name" value="SIGNAL-TRANSDUCING ADAPTOR PROTEIN-RELATED"/>
    <property type="match status" value="1"/>
</dbReference>
<dbReference type="InterPro" id="IPR001849">
    <property type="entry name" value="PH_domain"/>
</dbReference>
<dbReference type="SUPFAM" id="SSF55550">
    <property type="entry name" value="SH2 domain"/>
    <property type="match status" value="1"/>
</dbReference>
<dbReference type="SMART" id="SM00233">
    <property type="entry name" value="PH"/>
    <property type="match status" value="1"/>
</dbReference>
<dbReference type="GO" id="GO:0035591">
    <property type="term" value="F:signaling adaptor activity"/>
    <property type="evidence" value="ECO:0007669"/>
    <property type="project" value="InterPro"/>
</dbReference>
<evidence type="ECO:0008006" key="9">
    <source>
        <dbReference type="Google" id="ProtNLM"/>
    </source>
</evidence>
<sequence length="405" mass="46251">MAASRTNLRLVFQTREKITSLPLYYDGILWKKSSRAKNFQRYWSELRGSSIFFYCDEKESMYTEKLDLQHFVSIEDDNSGGKNSQAASFRLQLINERVKLKAENVEAREEWKGYIISVSQLEVPSDLSLLPGQVLCLEEVVKQETLRQSNAPVRPELQRVLVEKPDSDLYDDVLIAMPKCFYKISRNEAEAMLERHPENGNLILRPSTENTNYSISTLITQCSKRVLKHYRVTCEETGFIIWVDNPVTCRSLQEVIDHFIKETNGVLKPYIDSEVYADKIEVSKSPNEKANKMLPVSRVVPIQHSPVLPPEHPGIPGITKFPTKSPQKLPLKQEVSSRSPVNMEPEPSYMNDEFLLKMNQVIIADDRPPTRPPPKPRSSRLFAAGGASSDELMAKLNKRRARLGD</sequence>
<evidence type="ECO:0000256" key="4">
    <source>
        <dbReference type="SAM" id="MobiDB-lite"/>
    </source>
</evidence>
<evidence type="ECO:0000313" key="8">
    <source>
        <dbReference type="Proteomes" id="UP000287033"/>
    </source>
</evidence>
<feature type="region of interest" description="Disordered" evidence="4">
    <location>
        <begin position="321"/>
        <end position="348"/>
    </location>
</feature>
<dbReference type="InterPro" id="IPR039111">
    <property type="entry name" value="STAP1/STAP2"/>
</dbReference>
<dbReference type="Pfam" id="PF00169">
    <property type="entry name" value="PH"/>
    <property type="match status" value="1"/>
</dbReference>
<feature type="domain" description="SH2" evidence="5">
    <location>
        <begin position="183"/>
        <end position="275"/>
    </location>
</feature>
<dbReference type="SUPFAM" id="SSF50729">
    <property type="entry name" value="PH domain-like"/>
    <property type="match status" value="1"/>
</dbReference>
<dbReference type="EMBL" id="BEZZ01000019">
    <property type="protein sequence ID" value="GCC22881.1"/>
    <property type="molecule type" value="Genomic_DNA"/>
</dbReference>
<accession>A0A401RXK1</accession>
<keyword evidence="1" id="KW-0597">Phosphoprotein</keyword>
<organism evidence="7 8">
    <name type="scientific">Chiloscyllium punctatum</name>
    <name type="common">Brownbanded bambooshark</name>
    <name type="synonym">Hemiscyllium punctatum</name>
    <dbReference type="NCBI Taxonomy" id="137246"/>
    <lineage>
        <taxon>Eukaryota</taxon>
        <taxon>Metazoa</taxon>
        <taxon>Chordata</taxon>
        <taxon>Craniata</taxon>
        <taxon>Vertebrata</taxon>
        <taxon>Chondrichthyes</taxon>
        <taxon>Elasmobranchii</taxon>
        <taxon>Galeomorphii</taxon>
        <taxon>Galeoidea</taxon>
        <taxon>Orectolobiformes</taxon>
        <taxon>Hemiscylliidae</taxon>
        <taxon>Chiloscyllium</taxon>
    </lineage>
</organism>
<evidence type="ECO:0000259" key="6">
    <source>
        <dbReference type="PROSITE" id="PS50003"/>
    </source>
</evidence>
<dbReference type="Pfam" id="PF00017">
    <property type="entry name" value="SH2"/>
    <property type="match status" value="1"/>
</dbReference>
<feature type="domain" description="PH" evidence="6">
    <location>
        <begin position="22"/>
        <end position="120"/>
    </location>
</feature>
<dbReference type="InterPro" id="IPR036860">
    <property type="entry name" value="SH2_dom_sf"/>
</dbReference>